<dbReference type="RefSeq" id="WP_184793224.1">
    <property type="nucleotide sequence ID" value="NZ_JACHMY010000001.1"/>
</dbReference>
<evidence type="ECO:0000256" key="2">
    <source>
        <dbReference type="ARBA" id="ARBA00022692"/>
    </source>
</evidence>
<feature type="transmembrane region" description="Helical" evidence="5">
    <location>
        <begin position="62"/>
        <end position="88"/>
    </location>
</feature>
<evidence type="ECO:0000256" key="3">
    <source>
        <dbReference type="ARBA" id="ARBA00022989"/>
    </source>
</evidence>
<dbReference type="Proteomes" id="UP000549971">
    <property type="component" value="Unassembled WGS sequence"/>
</dbReference>
<organism evidence="6 7">
    <name type="scientific">Kribbella italica</name>
    <dbReference type="NCBI Taxonomy" id="1540520"/>
    <lineage>
        <taxon>Bacteria</taxon>
        <taxon>Bacillati</taxon>
        <taxon>Actinomycetota</taxon>
        <taxon>Actinomycetes</taxon>
        <taxon>Propionibacteriales</taxon>
        <taxon>Kribbellaceae</taxon>
        <taxon>Kribbella</taxon>
    </lineage>
</organism>
<comment type="caution">
    <text evidence="6">The sequence shown here is derived from an EMBL/GenBank/DDBJ whole genome shotgun (WGS) entry which is preliminary data.</text>
</comment>
<feature type="transmembrane region" description="Helical" evidence="5">
    <location>
        <begin position="132"/>
        <end position="150"/>
    </location>
</feature>
<evidence type="ECO:0000256" key="4">
    <source>
        <dbReference type="ARBA" id="ARBA00023136"/>
    </source>
</evidence>
<protein>
    <submittedName>
        <fullName evidence="6">Putative membrane protein YkgB</fullName>
    </submittedName>
</protein>
<sequence>MLSSLNALLIRFEGYVHGWLVRHAITVLRVSMGAVFVGFGLLKFFPGASPAEGLVVTTIDLLSFGLIPASLALVLTATLECLIGIGLLIGRGLRLTIYLLAVQLLGILSPLVMLPGRLFSGPHHAPTLEGQYVLKDLILVAAAMVIATRFRGARITRPESSSEGIAEANRTDMRV</sequence>
<accession>A0A7W9MRX1</accession>
<dbReference type="InterPro" id="IPR032808">
    <property type="entry name" value="DoxX"/>
</dbReference>
<dbReference type="GO" id="GO:0016020">
    <property type="term" value="C:membrane"/>
    <property type="evidence" value="ECO:0007669"/>
    <property type="project" value="UniProtKB-SubCell"/>
</dbReference>
<keyword evidence="4 5" id="KW-0472">Membrane</keyword>
<dbReference type="Pfam" id="PF07681">
    <property type="entry name" value="DoxX"/>
    <property type="match status" value="1"/>
</dbReference>
<keyword evidence="3 5" id="KW-1133">Transmembrane helix</keyword>
<dbReference type="AlphaFoldDB" id="A0A7W9MRX1"/>
<proteinExistence type="predicted"/>
<keyword evidence="7" id="KW-1185">Reference proteome</keyword>
<name>A0A7W9MRX1_9ACTN</name>
<feature type="transmembrane region" description="Helical" evidence="5">
    <location>
        <begin position="20"/>
        <end position="42"/>
    </location>
</feature>
<gene>
    <name evidence="6" type="ORF">HDA39_000047</name>
</gene>
<evidence type="ECO:0000256" key="5">
    <source>
        <dbReference type="SAM" id="Phobius"/>
    </source>
</evidence>
<evidence type="ECO:0000313" key="6">
    <source>
        <dbReference type="EMBL" id="MBB5833313.1"/>
    </source>
</evidence>
<comment type="subcellular location">
    <subcellularLocation>
        <location evidence="1">Membrane</location>
        <topology evidence="1">Multi-pass membrane protein</topology>
    </subcellularLocation>
</comment>
<keyword evidence="2 5" id="KW-0812">Transmembrane</keyword>
<dbReference type="EMBL" id="JACHMY010000001">
    <property type="protein sequence ID" value="MBB5833313.1"/>
    <property type="molecule type" value="Genomic_DNA"/>
</dbReference>
<reference evidence="6 7" key="1">
    <citation type="submission" date="2020-08" db="EMBL/GenBank/DDBJ databases">
        <title>Sequencing the genomes of 1000 actinobacteria strains.</title>
        <authorList>
            <person name="Klenk H.-P."/>
        </authorList>
    </citation>
    <scope>NUCLEOTIDE SEQUENCE [LARGE SCALE GENOMIC DNA]</scope>
    <source>
        <strain evidence="6 7">DSM 28967</strain>
    </source>
</reference>
<feature type="transmembrane region" description="Helical" evidence="5">
    <location>
        <begin position="95"/>
        <end position="112"/>
    </location>
</feature>
<evidence type="ECO:0000256" key="1">
    <source>
        <dbReference type="ARBA" id="ARBA00004141"/>
    </source>
</evidence>
<evidence type="ECO:0000313" key="7">
    <source>
        <dbReference type="Proteomes" id="UP000549971"/>
    </source>
</evidence>